<feature type="transmembrane region" description="Helical" evidence="2">
    <location>
        <begin position="52"/>
        <end position="71"/>
    </location>
</feature>
<evidence type="ECO:0000256" key="2">
    <source>
        <dbReference type="SAM" id="Phobius"/>
    </source>
</evidence>
<evidence type="ECO:0000313" key="3">
    <source>
        <dbReference type="EMBL" id="GEL24905.1"/>
    </source>
</evidence>
<keyword evidence="2" id="KW-1133">Transmembrane helix</keyword>
<evidence type="ECO:0000256" key="1">
    <source>
        <dbReference type="SAM" id="MobiDB-lite"/>
    </source>
</evidence>
<keyword evidence="4" id="KW-1185">Reference proteome</keyword>
<reference evidence="3 4" key="1">
    <citation type="submission" date="2019-07" db="EMBL/GenBank/DDBJ databases">
        <title>Whole genome shotgun sequence of Pseudonocardia sulfidoxydans NBRC 16205.</title>
        <authorList>
            <person name="Hosoyama A."/>
            <person name="Uohara A."/>
            <person name="Ohji S."/>
            <person name="Ichikawa N."/>
        </authorList>
    </citation>
    <scope>NUCLEOTIDE SEQUENCE [LARGE SCALE GENOMIC DNA]</scope>
    <source>
        <strain evidence="3 4">NBRC 16205</strain>
    </source>
</reference>
<dbReference type="RefSeq" id="WP_147110237.1">
    <property type="nucleotide sequence ID" value="NZ_BJVJ01000042.1"/>
</dbReference>
<organism evidence="3 4">
    <name type="scientific">Pseudonocardia sulfidoxydans NBRC 16205</name>
    <dbReference type="NCBI Taxonomy" id="1223511"/>
    <lineage>
        <taxon>Bacteria</taxon>
        <taxon>Bacillati</taxon>
        <taxon>Actinomycetota</taxon>
        <taxon>Actinomycetes</taxon>
        <taxon>Pseudonocardiales</taxon>
        <taxon>Pseudonocardiaceae</taxon>
        <taxon>Pseudonocardia</taxon>
    </lineage>
</organism>
<protein>
    <submittedName>
        <fullName evidence="3">Uncharacterized protein</fullName>
    </submittedName>
</protein>
<comment type="caution">
    <text evidence="3">The sequence shown here is derived from an EMBL/GenBank/DDBJ whole genome shotgun (WGS) entry which is preliminary data.</text>
</comment>
<proteinExistence type="predicted"/>
<keyword evidence="2" id="KW-0812">Transmembrane</keyword>
<feature type="region of interest" description="Disordered" evidence="1">
    <location>
        <begin position="1"/>
        <end position="25"/>
    </location>
</feature>
<name>A0A511DJB9_9PSEU</name>
<keyword evidence="2" id="KW-0472">Membrane</keyword>
<dbReference type="AlphaFoldDB" id="A0A511DJB9"/>
<sequence>MDTPSTPTNPFAPIDRNGSAPTRTAGQNAARGVALLVGAGLAVALGTSAHTAAAVSFLMLAALLLVVGAVVQGHRSGRRPLRLEQFRPSAPMAGNLPLVR</sequence>
<dbReference type="Proteomes" id="UP000321685">
    <property type="component" value="Unassembled WGS sequence"/>
</dbReference>
<accession>A0A511DJB9</accession>
<dbReference type="EMBL" id="BJVJ01000042">
    <property type="protein sequence ID" value="GEL24905.1"/>
    <property type="molecule type" value="Genomic_DNA"/>
</dbReference>
<evidence type="ECO:0000313" key="4">
    <source>
        <dbReference type="Proteomes" id="UP000321685"/>
    </source>
</evidence>
<gene>
    <name evidence="3" type="ORF">PSU4_38590</name>
</gene>